<dbReference type="Proteomes" id="UP000628448">
    <property type="component" value="Unassembled WGS sequence"/>
</dbReference>
<dbReference type="Pfam" id="PF07609">
    <property type="entry name" value="DUF1572"/>
    <property type="match status" value="1"/>
</dbReference>
<dbReference type="RefSeq" id="WP_196989380.1">
    <property type="nucleotide sequence ID" value="NZ_JADWYR010000001.1"/>
</dbReference>
<evidence type="ECO:0000313" key="2">
    <source>
        <dbReference type="Proteomes" id="UP000628448"/>
    </source>
</evidence>
<name>A0A931E6Q2_9BACT</name>
<gene>
    <name evidence="1" type="ORF">I5907_03710</name>
</gene>
<accession>A0A931E6Q2</accession>
<keyword evidence="2" id="KW-1185">Reference proteome</keyword>
<dbReference type="InterPro" id="IPR011466">
    <property type="entry name" value="DUF1572"/>
</dbReference>
<comment type="caution">
    <text evidence="1">The sequence shown here is derived from an EMBL/GenBank/DDBJ whole genome shotgun (WGS) entry which is preliminary data.</text>
</comment>
<dbReference type="AlphaFoldDB" id="A0A931E6Q2"/>
<organism evidence="1 2">
    <name type="scientific">Panacibacter microcysteis</name>
    <dbReference type="NCBI Taxonomy" id="2793269"/>
    <lineage>
        <taxon>Bacteria</taxon>
        <taxon>Pseudomonadati</taxon>
        <taxon>Bacteroidota</taxon>
        <taxon>Chitinophagia</taxon>
        <taxon>Chitinophagales</taxon>
        <taxon>Chitinophagaceae</taxon>
        <taxon>Panacibacter</taxon>
    </lineage>
</organism>
<sequence length="178" mass="20546">MSLENGFIKDCIKRLSYYKELADKTFDQLSDEDLFYHANEESNSIAVIVQHMAGNMLSRFTGFLTEDGEKAWRNRDQEFEVALTTKDDMLNLWQKGWACVFHALEQLQPADLTKTIYIRTEPLLVYDAVLRQLAHYPHHIGQILYIGKMRKGASWQTLSIPRGGSNTFNDQMAGPRKQ</sequence>
<dbReference type="InterPro" id="IPR034660">
    <property type="entry name" value="DinB/YfiT-like"/>
</dbReference>
<evidence type="ECO:0000313" key="1">
    <source>
        <dbReference type="EMBL" id="MBG9375324.1"/>
    </source>
</evidence>
<dbReference type="Gene3D" id="1.20.120.450">
    <property type="entry name" value="dinb family like domain"/>
    <property type="match status" value="1"/>
</dbReference>
<reference evidence="1" key="1">
    <citation type="submission" date="2020-11" db="EMBL/GenBank/DDBJ databases">
        <title>Bacterial whole genome sequence for Panacibacter sp. DH6.</title>
        <authorList>
            <person name="Le V."/>
            <person name="Ko S."/>
            <person name="Ahn C.-Y."/>
            <person name="Oh H.-M."/>
        </authorList>
    </citation>
    <scope>NUCLEOTIDE SEQUENCE</scope>
    <source>
        <strain evidence="1">DH6</strain>
    </source>
</reference>
<dbReference type="EMBL" id="JADWYR010000001">
    <property type="protein sequence ID" value="MBG9375324.1"/>
    <property type="molecule type" value="Genomic_DNA"/>
</dbReference>
<proteinExistence type="predicted"/>
<protein>
    <submittedName>
        <fullName evidence="1">DUF1572 family protein</fullName>
    </submittedName>
</protein>
<dbReference type="SUPFAM" id="SSF109854">
    <property type="entry name" value="DinB/YfiT-like putative metalloenzymes"/>
    <property type="match status" value="1"/>
</dbReference>